<dbReference type="RefSeq" id="WP_002571489.1">
    <property type="nucleotide sequence ID" value="NZ_KB851149.1"/>
</dbReference>
<dbReference type="HOGENOM" id="CLU_2381072_0_0_9"/>
<protein>
    <submittedName>
        <fullName evidence="1">Uncharacterized protein</fullName>
    </submittedName>
</protein>
<organism evidence="1 2">
    <name type="scientific">Enterocloster bolteae 90B8</name>
    <dbReference type="NCBI Taxonomy" id="997897"/>
    <lineage>
        <taxon>Bacteria</taxon>
        <taxon>Bacillati</taxon>
        <taxon>Bacillota</taxon>
        <taxon>Clostridia</taxon>
        <taxon>Lachnospirales</taxon>
        <taxon>Lachnospiraceae</taxon>
        <taxon>Enterocloster</taxon>
    </lineage>
</organism>
<sequence length="94" mass="10895">MSRAIRKCGINGFNELRYRLTVKESDTKIQNMGEILNKPLIEAQRVLEQISMTTILDMITVMKNSRRIFVLDRGLTEYAAQEFTLKLQLLTLAF</sequence>
<evidence type="ECO:0000313" key="2">
    <source>
        <dbReference type="Proteomes" id="UP000013041"/>
    </source>
</evidence>
<proteinExistence type="predicted"/>
<gene>
    <name evidence="1" type="ORF">HMPREF1097_01218</name>
</gene>
<accession>R0BC32</accession>
<dbReference type="PATRIC" id="fig|997897.5.peg.1297"/>
<reference evidence="1 2" key="1">
    <citation type="submission" date="2013-01" db="EMBL/GenBank/DDBJ databases">
        <title>The Genome Sequence of Clostridium bolteae 90B8.</title>
        <authorList>
            <consortium name="The Broad Institute Genome Sequencing Platform"/>
            <person name="Earl A."/>
            <person name="Ward D."/>
            <person name="Feldgarden M."/>
            <person name="Gevers D."/>
            <person name="Courvalin P."/>
            <person name="Lambert T."/>
            <person name="Walker B."/>
            <person name="Young S.K."/>
            <person name="Zeng Q."/>
            <person name="Gargeya S."/>
            <person name="Fitzgerald M."/>
            <person name="Haas B."/>
            <person name="Abouelleil A."/>
            <person name="Alvarado L."/>
            <person name="Arachchi H.M."/>
            <person name="Berlin A.M."/>
            <person name="Chapman S.B."/>
            <person name="Dewar J."/>
            <person name="Goldberg J."/>
            <person name="Griggs A."/>
            <person name="Gujja S."/>
            <person name="Hansen M."/>
            <person name="Howarth C."/>
            <person name="Imamovic A."/>
            <person name="Larimer J."/>
            <person name="McCowan C."/>
            <person name="Murphy C."/>
            <person name="Neiman D."/>
            <person name="Pearson M."/>
            <person name="Priest M."/>
            <person name="Roberts A."/>
            <person name="Saif S."/>
            <person name="Shea T."/>
            <person name="Sisk P."/>
            <person name="Sykes S."/>
            <person name="Wortman J."/>
            <person name="Nusbaum C."/>
            <person name="Birren B."/>
        </authorList>
    </citation>
    <scope>NUCLEOTIDE SEQUENCE [LARGE SCALE GENOMIC DNA]</scope>
    <source>
        <strain evidence="1 2">90B8</strain>
    </source>
</reference>
<name>R0BC32_9FIRM</name>
<dbReference type="AlphaFoldDB" id="R0BC32"/>
<comment type="caution">
    <text evidence="1">The sequence shown here is derived from an EMBL/GenBank/DDBJ whole genome shotgun (WGS) entry which is preliminary data.</text>
</comment>
<evidence type="ECO:0000313" key="1">
    <source>
        <dbReference type="EMBL" id="ENZ41842.1"/>
    </source>
</evidence>
<dbReference type="Proteomes" id="UP000013041">
    <property type="component" value="Unassembled WGS sequence"/>
</dbReference>
<dbReference type="EMBL" id="AGYG01000009">
    <property type="protein sequence ID" value="ENZ41842.1"/>
    <property type="molecule type" value="Genomic_DNA"/>
</dbReference>